<dbReference type="Ensembl" id="ENSCMIT00000000172.1">
    <property type="protein sequence ID" value="ENSCMIP00000000147.1"/>
    <property type="gene ID" value="ENSCMIG00000000117.1"/>
</dbReference>
<accession>A0A4W3GBN5</accession>
<reference evidence="5" key="2">
    <citation type="journal article" date="2007" name="PLoS Biol.">
        <title>Survey sequencing and comparative analysis of the elephant shark (Callorhinchus milii) genome.</title>
        <authorList>
            <person name="Venkatesh B."/>
            <person name="Kirkness E.F."/>
            <person name="Loh Y.H."/>
            <person name="Halpern A.L."/>
            <person name="Lee A.P."/>
            <person name="Johnson J."/>
            <person name="Dandona N."/>
            <person name="Viswanathan L.D."/>
            <person name="Tay A."/>
            <person name="Venter J.C."/>
            <person name="Strausberg R.L."/>
            <person name="Brenner S."/>
        </authorList>
    </citation>
    <scope>NUCLEOTIDE SEQUENCE [LARGE SCALE GENOMIC DNA]</scope>
</reference>
<dbReference type="Gene3D" id="3.80.10.10">
    <property type="entry name" value="Ribonuclease Inhibitor"/>
    <property type="match status" value="2"/>
</dbReference>
<dbReference type="Pfam" id="PF13516">
    <property type="entry name" value="LRR_6"/>
    <property type="match status" value="3"/>
</dbReference>
<comment type="subcellular location">
    <subcellularLocation>
        <location evidence="1">Cytoplasm</location>
    </subcellularLocation>
</comment>
<reference evidence="4" key="4">
    <citation type="submission" date="2025-08" db="UniProtKB">
        <authorList>
            <consortium name="Ensembl"/>
        </authorList>
    </citation>
    <scope>IDENTIFICATION</scope>
</reference>
<proteinExistence type="predicted"/>
<dbReference type="GO" id="GO:0005737">
    <property type="term" value="C:cytoplasm"/>
    <property type="evidence" value="ECO:0007669"/>
    <property type="project" value="UniProtKB-SubCell"/>
</dbReference>
<dbReference type="InterPro" id="IPR050637">
    <property type="entry name" value="NLRP_innate_immun_reg"/>
</dbReference>
<keyword evidence="5" id="KW-1185">Reference proteome</keyword>
<reference evidence="5" key="3">
    <citation type="journal article" date="2014" name="Nature">
        <title>Elephant shark genome provides unique insights into gnathostome evolution.</title>
        <authorList>
            <consortium name="International Elephant Shark Genome Sequencing Consortium"/>
            <person name="Venkatesh B."/>
            <person name="Lee A.P."/>
            <person name="Ravi V."/>
            <person name="Maurya A.K."/>
            <person name="Lian M.M."/>
            <person name="Swann J.B."/>
            <person name="Ohta Y."/>
            <person name="Flajnik M.F."/>
            <person name="Sutoh Y."/>
            <person name="Kasahara M."/>
            <person name="Hoon S."/>
            <person name="Gangu V."/>
            <person name="Roy S.W."/>
            <person name="Irimia M."/>
            <person name="Korzh V."/>
            <person name="Kondrychyn I."/>
            <person name="Lim Z.W."/>
            <person name="Tay B.H."/>
            <person name="Tohari S."/>
            <person name="Kong K.W."/>
            <person name="Ho S."/>
            <person name="Lorente-Galdos B."/>
            <person name="Quilez J."/>
            <person name="Marques-Bonet T."/>
            <person name="Raney B.J."/>
            <person name="Ingham P.W."/>
            <person name="Tay A."/>
            <person name="Hillier L.W."/>
            <person name="Minx P."/>
            <person name="Boehm T."/>
            <person name="Wilson R.K."/>
            <person name="Brenner S."/>
            <person name="Warren W.C."/>
        </authorList>
    </citation>
    <scope>NUCLEOTIDE SEQUENCE [LARGE SCALE GENOMIC DNA]</scope>
</reference>
<organism evidence="4 5">
    <name type="scientific">Callorhinchus milii</name>
    <name type="common">Ghost shark</name>
    <dbReference type="NCBI Taxonomy" id="7868"/>
    <lineage>
        <taxon>Eukaryota</taxon>
        <taxon>Metazoa</taxon>
        <taxon>Chordata</taxon>
        <taxon>Craniata</taxon>
        <taxon>Vertebrata</taxon>
        <taxon>Chondrichthyes</taxon>
        <taxon>Holocephali</taxon>
        <taxon>Chimaeriformes</taxon>
        <taxon>Callorhinchidae</taxon>
        <taxon>Callorhinchus</taxon>
    </lineage>
</organism>
<evidence type="ECO:0000313" key="5">
    <source>
        <dbReference type="Proteomes" id="UP000314986"/>
    </source>
</evidence>
<dbReference type="InterPro" id="IPR001611">
    <property type="entry name" value="Leu-rich_rpt"/>
</dbReference>
<keyword evidence="3" id="KW-0677">Repeat</keyword>
<dbReference type="SMART" id="SM00368">
    <property type="entry name" value="LRR_RI"/>
    <property type="match status" value="4"/>
</dbReference>
<dbReference type="PANTHER" id="PTHR45690">
    <property type="entry name" value="NACHT, LRR AND PYD DOMAINS-CONTAINING PROTEIN 12"/>
    <property type="match status" value="1"/>
</dbReference>
<evidence type="ECO:0000313" key="4">
    <source>
        <dbReference type="Ensembl" id="ENSCMIP00000000147.1"/>
    </source>
</evidence>
<dbReference type="InterPro" id="IPR032675">
    <property type="entry name" value="LRR_dom_sf"/>
</dbReference>
<evidence type="ECO:0000256" key="1">
    <source>
        <dbReference type="ARBA" id="ARBA00004496"/>
    </source>
</evidence>
<sequence>PPDIVILNVNVCSTHSDAASPTVIKTVFAVKPVMLLSLISRLGGNNLTSESTEDLVSDLSINHSLTELDMSNNQLRDYGVKRLSEALRNPECKIQRLRLGGNNLTAHCTENLASALSTNHSLSKLDLSNNKLRDYGVRQLCEALKKAECKIQKLENRKGCRAMASTLIKNPSLTELNLNNNKLRDCGVKRLCVALRNPECKIQSLGYVAHCVSRLNIVTGIGVTVSVCDCDCFYVRVFLCVFVSLCVCVCVCDCLCLCLCV</sequence>
<protein>
    <submittedName>
        <fullName evidence="4">Uncharacterized protein</fullName>
    </submittedName>
</protein>
<reference evidence="4" key="5">
    <citation type="submission" date="2025-09" db="UniProtKB">
        <authorList>
            <consortium name="Ensembl"/>
        </authorList>
    </citation>
    <scope>IDENTIFICATION</scope>
</reference>
<name>A0A4W3GBN5_CALMI</name>
<dbReference type="AlphaFoldDB" id="A0A4W3GBN5"/>
<dbReference type="Proteomes" id="UP000314986">
    <property type="component" value="Unassembled WGS sequence"/>
</dbReference>
<reference evidence="5" key="1">
    <citation type="journal article" date="2006" name="Science">
        <title>Ancient noncoding elements conserved in the human genome.</title>
        <authorList>
            <person name="Venkatesh B."/>
            <person name="Kirkness E.F."/>
            <person name="Loh Y.H."/>
            <person name="Halpern A.L."/>
            <person name="Lee A.P."/>
            <person name="Johnson J."/>
            <person name="Dandona N."/>
            <person name="Viswanathan L.D."/>
            <person name="Tay A."/>
            <person name="Venter J.C."/>
            <person name="Strausberg R.L."/>
            <person name="Brenner S."/>
        </authorList>
    </citation>
    <scope>NUCLEOTIDE SEQUENCE [LARGE SCALE GENOMIC DNA]</scope>
</reference>
<evidence type="ECO:0000256" key="3">
    <source>
        <dbReference type="ARBA" id="ARBA00022737"/>
    </source>
</evidence>
<dbReference type="SUPFAM" id="SSF52047">
    <property type="entry name" value="RNI-like"/>
    <property type="match status" value="1"/>
</dbReference>
<dbReference type="GeneTree" id="ENSGT01150000287004"/>
<evidence type="ECO:0000256" key="2">
    <source>
        <dbReference type="ARBA" id="ARBA00022490"/>
    </source>
</evidence>
<keyword evidence="2" id="KW-0963">Cytoplasm</keyword>
<dbReference type="PANTHER" id="PTHR45690:SF19">
    <property type="entry name" value="NACHT, LRR AND PYD DOMAINS-CONTAINING PROTEIN 3"/>
    <property type="match status" value="1"/>
</dbReference>